<comment type="caution">
    <text evidence="2">The sequence shown here is derived from an EMBL/GenBank/DDBJ whole genome shotgun (WGS) entry which is preliminary data.</text>
</comment>
<organism evidence="2 3">
    <name type="scientific">Nocardioides aromaticivorans</name>
    <dbReference type="NCBI Taxonomy" id="200618"/>
    <lineage>
        <taxon>Bacteria</taxon>
        <taxon>Bacillati</taxon>
        <taxon>Actinomycetota</taxon>
        <taxon>Actinomycetes</taxon>
        <taxon>Propionibacteriales</taxon>
        <taxon>Nocardioidaceae</taxon>
        <taxon>Nocardioides</taxon>
    </lineage>
</organism>
<evidence type="ECO:0008006" key="4">
    <source>
        <dbReference type="Google" id="ProtNLM"/>
    </source>
</evidence>
<keyword evidence="1" id="KW-1133">Transmembrane helix</keyword>
<sequence length="150" mass="15762">MSVLLTFAFALQLIVGGYMYSFVLAAGQRSSNARATRIPDLVAFAHPIAALVTFSVWIAYVTSDRAGFAWASFAAVLVTASGGAVMGVATLRGSRYVDRPEPHRGVLDPGDPSEVRVAEKQIPLVSIALHGGTFLLLAVGTFLVALGVLD</sequence>
<gene>
    <name evidence="2" type="ORF">BJ993_000242</name>
</gene>
<keyword evidence="1" id="KW-0472">Membrane</keyword>
<protein>
    <recommendedName>
        <fullName evidence="4">DUF4149 domain-containing protein</fullName>
    </recommendedName>
</protein>
<evidence type="ECO:0000256" key="1">
    <source>
        <dbReference type="SAM" id="Phobius"/>
    </source>
</evidence>
<dbReference type="AlphaFoldDB" id="A0A7Y9ZD16"/>
<accession>A0A7Y9ZD16</accession>
<feature type="transmembrane region" description="Helical" evidence="1">
    <location>
        <begin position="68"/>
        <end position="91"/>
    </location>
</feature>
<evidence type="ECO:0000313" key="3">
    <source>
        <dbReference type="Proteomes" id="UP000562045"/>
    </source>
</evidence>
<dbReference type="Proteomes" id="UP000562045">
    <property type="component" value="Unassembled WGS sequence"/>
</dbReference>
<reference evidence="2 3" key="1">
    <citation type="submission" date="2020-07" db="EMBL/GenBank/DDBJ databases">
        <title>Sequencing the genomes of 1000 actinobacteria strains.</title>
        <authorList>
            <person name="Klenk H.-P."/>
        </authorList>
    </citation>
    <scope>NUCLEOTIDE SEQUENCE [LARGE SCALE GENOMIC DNA]</scope>
    <source>
        <strain evidence="2 3">DSM 15131</strain>
    </source>
</reference>
<proteinExistence type="predicted"/>
<name>A0A7Y9ZD16_9ACTN</name>
<keyword evidence="1" id="KW-0812">Transmembrane</keyword>
<feature type="transmembrane region" description="Helical" evidence="1">
    <location>
        <begin position="41"/>
        <end position="61"/>
    </location>
</feature>
<dbReference type="RefSeq" id="WP_179647445.1">
    <property type="nucleotide sequence ID" value="NZ_JACBZM010000001.1"/>
</dbReference>
<dbReference type="EMBL" id="JACBZM010000001">
    <property type="protein sequence ID" value="NYI43162.1"/>
    <property type="molecule type" value="Genomic_DNA"/>
</dbReference>
<evidence type="ECO:0000313" key="2">
    <source>
        <dbReference type="EMBL" id="NYI43162.1"/>
    </source>
</evidence>
<feature type="transmembrane region" description="Helical" evidence="1">
    <location>
        <begin position="127"/>
        <end position="149"/>
    </location>
</feature>